<evidence type="ECO:0000313" key="3">
    <source>
        <dbReference type="EMBL" id="NZA25633.1"/>
    </source>
</evidence>
<feature type="chain" id="PRO_5032722858" evidence="1">
    <location>
        <begin position="25"/>
        <end position="396"/>
    </location>
</feature>
<protein>
    <submittedName>
        <fullName evidence="3">M23 family metallopeptidase</fullName>
    </submittedName>
</protein>
<dbReference type="CDD" id="cd12797">
    <property type="entry name" value="M23_peptidase"/>
    <property type="match status" value="1"/>
</dbReference>
<evidence type="ECO:0000313" key="4">
    <source>
        <dbReference type="Proteomes" id="UP000578091"/>
    </source>
</evidence>
<dbReference type="GO" id="GO:0004222">
    <property type="term" value="F:metalloendopeptidase activity"/>
    <property type="evidence" value="ECO:0007669"/>
    <property type="project" value="TreeGrafter"/>
</dbReference>
<dbReference type="RefSeq" id="WP_180677438.1">
    <property type="nucleotide sequence ID" value="NZ_JACCKA010000030.1"/>
</dbReference>
<sequence>MRRFACSTIMALACLWAPQPPAHASDALRESFELRVPAAPAPVPVEGRELLVYELHLTNFSRQPLRPQAVDVIDAESGAVLSTLAEARLDARLAPVTPLAAGEEAATLAPGARRVLYLELELAPAAAPPALRHRVAYAVADADPPGTTFRVEGAETPVLAAAAAFGPPLRGGPWAAVYGPEWERGHRRVLYAADGRATLPGRLAIDWLRLDEAGRLAPDGATAPQQAWGYGEDVLAVAAGTVVATRNDVPEAGPDGPPAKRALADAAGNHVVLRLDDGRHVFYEHLAPGSVRVVPGERVAAGAVIGALGSTGDSRRAHLHFHVADGPSPLGAEGLPFALTRFELLGRLPEIAALGAGRWQPLEPGVAALREGERPAPNVVLEFPSATPERRAPAAR</sequence>
<keyword evidence="4" id="KW-1185">Reference proteome</keyword>
<keyword evidence="1" id="KW-0732">Signal</keyword>
<feature type="signal peptide" evidence="1">
    <location>
        <begin position="1"/>
        <end position="24"/>
    </location>
</feature>
<comment type="caution">
    <text evidence="3">The sequence shown here is derived from an EMBL/GenBank/DDBJ whole genome shotgun (WGS) entry which is preliminary data.</text>
</comment>
<organism evidence="3 4">
    <name type="scientific">Luteimonas salinisoli</name>
    <dbReference type="NCBI Taxonomy" id="2752307"/>
    <lineage>
        <taxon>Bacteria</taxon>
        <taxon>Pseudomonadati</taxon>
        <taxon>Pseudomonadota</taxon>
        <taxon>Gammaproteobacteria</taxon>
        <taxon>Lysobacterales</taxon>
        <taxon>Lysobacteraceae</taxon>
        <taxon>Luteimonas</taxon>
    </lineage>
</organism>
<reference evidence="3 4" key="1">
    <citation type="submission" date="2020-07" db="EMBL/GenBank/DDBJ databases">
        <title>Luteimonas sp. SJ-92.</title>
        <authorList>
            <person name="Huang X.-X."/>
            <person name="Xu L."/>
            <person name="Sun J.-Q."/>
        </authorList>
    </citation>
    <scope>NUCLEOTIDE SEQUENCE [LARGE SCALE GENOMIC DNA]</scope>
    <source>
        <strain evidence="3 4">SJ-92</strain>
    </source>
</reference>
<name>A0A853J920_9GAMM</name>
<dbReference type="InterPro" id="IPR011055">
    <property type="entry name" value="Dup_hybrid_motif"/>
</dbReference>
<gene>
    <name evidence="3" type="ORF">H0E84_04500</name>
</gene>
<proteinExistence type="predicted"/>
<dbReference type="Pfam" id="PF01551">
    <property type="entry name" value="Peptidase_M23"/>
    <property type="match status" value="1"/>
</dbReference>
<dbReference type="EMBL" id="JACCKA010000030">
    <property type="protein sequence ID" value="NZA25633.1"/>
    <property type="molecule type" value="Genomic_DNA"/>
</dbReference>
<dbReference type="InterPro" id="IPR050570">
    <property type="entry name" value="Cell_wall_metabolism_enzyme"/>
</dbReference>
<dbReference type="InterPro" id="IPR016047">
    <property type="entry name" value="M23ase_b-sheet_dom"/>
</dbReference>
<dbReference type="AlphaFoldDB" id="A0A853J920"/>
<dbReference type="PANTHER" id="PTHR21666:SF270">
    <property type="entry name" value="MUREIN HYDROLASE ACTIVATOR ENVC"/>
    <property type="match status" value="1"/>
</dbReference>
<dbReference type="Gene3D" id="2.70.70.10">
    <property type="entry name" value="Glucose Permease (Domain IIA)"/>
    <property type="match status" value="1"/>
</dbReference>
<dbReference type="PANTHER" id="PTHR21666">
    <property type="entry name" value="PEPTIDASE-RELATED"/>
    <property type="match status" value="1"/>
</dbReference>
<dbReference type="Proteomes" id="UP000578091">
    <property type="component" value="Unassembled WGS sequence"/>
</dbReference>
<dbReference type="SUPFAM" id="SSF51261">
    <property type="entry name" value="Duplicated hybrid motif"/>
    <property type="match status" value="1"/>
</dbReference>
<evidence type="ECO:0000259" key="2">
    <source>
        <dbReference type="Pfam" id="PF01551"/>
    </source>
</evidence>
<evidence type="ECO:0000256" key="1">
    <source>
        <dbReference type="SAM" id="SignalP"/>
    </source>
</evidence>
<accession>A0A853J920</accession>
<feature type="domain" description="M23ase beta-sheet core" evidence="2">
    <location>
        <begin position="230"/>
        <end position="324"/>
    </location>
</feature>